<dbReference type="AlphaFoldDB" id="A0AAT9GAA3"/>
<accession>A0AAT9GAA3</accession>
<feature type="domain" description="Bbp19-like phage" evidence="1">
    <location>
        <begin position="23"/>
        <end position="74"/>
    </location>
</feature>
<dbReference type="Pfam" id="PF25181">
    <property type="entry name" value="Phage_Bbp19"/>
    <property type="match status" value="1"/>
</dbReference>
<gene>
    <name evidence="2" type="ORF">DMENIID0002_13980</name>
</gene>
<organism evidence="2">
    <name type="scientific">Candidatus Tisiphia endosymbiont of Sergentomyia squamirostris</name>
    <dbReference type="NCBI Taxonomy" id="3113639"/>
    <lineage>
        <taxon>Bacteria</taxon>
        <taxon>Pseudomonadati</taxon>
        <taxon>Pseudomonadota</taxon>
        <taxon>Alphaproteobacteria</taxon>
        <taxon>Rickettsiales</taxon>
        <taxon>Rickettsiaceae</taxon>
        <taxon>Rickettsieae</taxon>
        <taxon>Candidatus Tisiphia</taxon>
    </lineage>
</organism>
<evidence type="ECO:0000259" key="1">
    <source>
        <dbReference type="Pfam" id="PF25181"/>
    </source>
</evidence>
<dbReference type="EMBL" id="AP029170">
    <property type="protein sequence ID" value="BFD46752.1"/>
    <property type="molecule type" value="Genomic_DNA"/>
</dbReference>
<dbReference type="InterPro" id="IPR057447">
    <property type="entry name" value="Bbp19-like_phage"/>
</dbReference>
<reference evidence="2" key="1">
    <citation type="submission" date="2024-01" db="EMBL/GenBank/DDBJ databases">
        <title>Sequencing the genomes of a sandfly, Sergentomyia squamirostris, and its two endosymbionts.</title>
        <authorList>
            <person name="Itokawa K."/>
            <person name="Sanjoba C."/>
        </authorList>
    </citation>
    <scope>NUCLEOTIDE SEQUENCE</scope>
    <source>
        <strain evidence="2">RiSSQ</strain>
    </source>
</reference>
<name>A0AAT9GAA3_9RICK</name>
<proteinExistence type="predicted"/>
<sequence>MKLSINSSSPPNLLTKEQLKSIYCKLFSREDGKIVLEDLAQMSGIYRSNFVRQESEYTAFLEGHRALFLYICSQVSKDDGINNIDGAKNTNESDK</sequence>
<protein>
    <recommendedName>
        <fullName evidence="1">Bbp19-like phage domain-containing protein</fullName>
    </recommendedName>
</protein>
<evidence type="ECO:0000313" key="2">
    <source>
        <dbReference type="EMBL" id="BFD46752.1"/>
    </source>
</evidence>